<keyword evidence="2 6" id="KW-0547">Nucleotide-binding</keyword>
<keyword evidence="8" id="KW-0378">Hydrolase</keyword>
<reference evidence="8 9" key="1">
    <citation type="journal article" date="2012" name="Gene">
        <title>Sequence of Leptospira santarosai serovar Shermani genome and prediction of virulence-associated genes.</title>
        <authorList>
            <person name="Chou L.F."/>
            <person name="Chen Y.T."/>
            <person name="Lu C.W."/>
            <person name="Ko Y.C."/>
            <person name="Tang C.Y."/>
            <person name="Pan M.J."/>
            <person name="Tian Y.C."/>
            <person name="Chiu C.H."/>
            <person name="Hung C.C."/>
            <person name="Yang C.W."/>
        </authorList>
    </citation>
    <scope>NUCLEOTIDE SEQUENCE [LARGE SCALE GENOMIC DNA]</scope>
    <source>
        <strain evidence="8">LT 821</strain>
    </source>
</reference>
<evidence type="ECO:0000313" key="9">
    <source>
        <dbReference type="Proteomes" id="UP000035800"/>
    </source>
</evidence>
<dbReference type="GO" id="GO:0005524">
    <property type="term" value="F:ATP binding"/>
    <property type="evidence" value="ECO:0007669"/>
    <property type="project" value="UniProtKB-KW"/>
</dbReference>
<dbReference type="GO" id="GO:0006508">
    <property type="term" value="P:proteolysis"/>
    <property type="evidence" value="ECO:0007669"/>
    <property type="project" value="UniProtKB-KW"/>
</dbReference>
<dbReference type="EMBL" id="CP006694">
    <property type="protein sequence ID" value="EKT87054.2"/>
    <property type="molecule type" value="Genomic_DNA"/>
</dbReference>
<dbReference type="InterPro" id="IPR019489">
    <property type="entry name" value="Clp_ATPase_C"/>
</dbReference>
<dbReference type="PROSITE" id="PS00871">
    <property type="entry name" value="CLPAB_2"/>
    <property type="match status" value="1"/>
</dbReference>
<keyword evidence="3 6" id="KW-0067">ATP-binding</keyword>
<dbReference type="CDD" id="cd00009">
    <property type="entry name" value="AAA"/>
    <property type="match status" value="1"/>
</dbReference>
<dbReference type="GO" id="GO:0043335">
    <property type="term" value="P:protein unfolding"/>
    <property type="evidence" value="ECO:0007669"/>
    <property type="project" value="InterPro"/>
</dbReference>
<organism evidence="8 9">
    <name type="scientific">Leptospira santarosai serovar Shermani str. LT 821</name>
    <dbReference type="NCBI Taxonomy" id="758847"/>
    <lineage>
        <taxon>Bacteria</taxon>
        <taxon>Pseudomonadati</taxon>
        <taxon>Spirochaetota</taxon>
        <taxon>Spirochaetia</taxon>
        <taxon>Leptospirales</taxon>
        <taxon>Leptospiraceae</taxon>
        <taxon>Leptospira</taxon>
    </lineage>
</organism>
<dbReference type="AlphaFoldDB" id="K8Y0L6"/>
<dbReference type="CDD" id="cd19499">
    <property type="entry name" value="RecA-like_ClpB_Hsp104-like"/>
    <property type="match status" value="1"/>
</dbReference>
<sequence>MRSLFARRRSNQGYTSSTIGGTTRISASLHYGSGGGIMILTEEMERTLKKAWEEAKKRRNEFITLEHILFVLTYDTVGKEVLEACGADIERLRKDLIGYLESELEVFPESSGDVDPIYTIGVQHVLQLAEFHVQSTRNKKMDGGDVLAALFREDQSNAVYFLGLQDISRLDIVRYISHGIRKDSKSPNKEIVGEESEKISDPLQTFCVDLTAKAKEGKLDPMVGREEELDRTIHILCRRRKNNPIFVGEAGVGKTSIVEGLAQKVVDGKVPEPLKNLKVYSLDMGLLLAGTKFRGEFEERLKNVIAQITAQEDHVLFIDEIHTIIGAGAVSGGSLDASNLLKPALSSGELRCIGTTTYKEFKSIFEKDHALSRRFQKVEVSEPSVLETIEILKGLLGKYESFHKVKYSSSAVEQAAELSARYILDRKLPDKAIDLLDEAGVRVRLREGGKKTVTVREIEDLVSKIAKVPSVTVKADDREKLKNLDEELKTKIYGQNTAIDQLVQSIRLSRSGLSEPGKPVGCFLFAGPTGVGKTELTRKLAEILGVEFVRFDMSEYMEKHTVSRLIGSPPGYVGFEQGGQLTDSIYRNPHCVLLLDEIEKAHEDIYNILLQIMDHATLTDNNGRKSDFRQVILVMTTNTGARERSTNPVGFENDLLEDRSLKAIEKQFSPEFRNRLTAVIEFSSLNQENVTKVVAKQLALLQERLNSKQIELEFQDDVLVHIADKAYTPEFGARPVQRWIDTHISKRISEEVLFGALKSGGKVKLIFGKEGIEMEFISGKKS</sequence>
<evidence type="ECO:0000313" key="8">
    <source>
        <dbReference type="EMBL" id="EKT87054.2"/>
    </source>
</evidence>
<dbReference type="InterPro" id="IPR003593">
    <property type="entry name" value="AAA+_ATPase"/>
</dbReference>
<evidence type="ECO:0000256" key="3">
    <source>
        <dbReference type="ARBA" id="ARBA00022840"/>
    </source>
</evidence>
<dbReference type="SMART" id="SM00382">
    <property type="entry name" value="AAA"/>
    <property type="match status" value="2"/>
</dbReference>
<proteinExistence type="inferred from homology"/>
<dbReference type="PRINTS" id="PR00300">
    <property type="entry name" value="CLPPROTEASEA"/>
</dbReference>
<evidence type="ECO:0000256" key="4">
    <source>
        <dbReference type="ARBA" id="ARBA00023186"/>
    </source>
</evidence>
<comment type="similarity">
    <text evidence="6">Belongs to the ClpA/ClpB family.</text>
</comment>
<keyword evidence="1 5" id="KW-0677">Repeat</keyword>
<accession>K8Y0L6</accession>
<dbReference type="Gene3D" id="1.10.8.60">
    <property type="match status" value="2"/>
</dbReference>
<dbReference type="InterPro" id="IPR001270">
    <property type="entry name" value="ClpA/B"/>
</dbReference>
<dbReference type="Pfam" id="PF17871">
    <property type="entry name" value="AAA_lid_9"/>
    <property type="match status" value="1"/>
</dbReference>
<keyword evidence="4 6" id="KW-0143">Chaperone</keyword>
<feature type="domain" description="Clp R" evidence="7">
    <location>
        <begin position="37"/>
        <end position="183"/>
    </location>
</feature>
<dbReference type="Pfam" id="PF00004">
    <property type="entry name" value="AAA"/>
    <property type="match status" value="1"/>
</dbReference>
<evidence type="ECO:0000259" key="7">
    <source>
        <dbReference type="PROSITE" id="PS51903"/>
    </source>
</evidence>
<dbReference type="InterPro" id="IPR041546">
    <property type="entry name" value="ClpA/ClpB_AAA_lid"/>
</dbReference>
<dbReference type="InterPro" id="IPR003959">
    <property type="entry name" value="ATPase_AAA_core"/>
</dbReference>
<dbReference type="GO" id="GO:0008233">
    <property type="term" value="F:peptidase activity"/>
    <property type="evidence" value="ECO:0007669"/>
    <property type="project" value="UniProtKB-KW"/>
</dbReference>
<dbReference type="SMART" id="SM01086">
    <property type="entry name" value="ClpB_D2-small"/>
    <property type="match status" value="1"/>
</dbReference>
<name>K8Y0L6_9LEPT</name>
<dbReference type="InterPro" id="IPR028299">
    <property type="entry name" value="ClpA/B_CS2"/>
</dbReference>
<dbReference type="Pfam" id="PF02861">
    <property type="entry name" value="Clp_N"/>
    <property type="match status" value="1"/>
</dbReference>
<dbReference type="Gene3D" id="3.40.50.300">
    <property type="entry name" value="P-loop containing nucleotide triphosphate hydrolases"/>
    <property type="match status" value="2"/>
</dbReference>
<dbReference type="InterPro" id="IPR004176">
    <property type="entry name" value="Clp_R_N"/>
</dbReference>
<evidence type="ECO:0000256" key="5">
    <source>
        <dbReference type="PROSITE-ProRule" id="PRU01251"/>
    </source>
</evidence>
<dbReference type="GO" id="GO:0034605">
    <property type="term" value="P:cellular response to heat"/>
    <property type="evidence" value="ECO:0007669"/>
    <property type="project" value="TreeGrafter"/>
</dbReference>
<dbReference type="Pfam" id="PF10431">
    <property type="entry name" value="ClpB_D2-small"/>
    <property type="match status" value="1"/>
</dbReference>
<protein>
    <submittedName>
        <fullName evidence="8">ATP-dependent Clp protease ATP-binding protein</fullName>
    </submittedName>
</protein>
<dbReference type="Proteomes" id="UP000035800">
    <property type="component" value="Chromosome I"/>
</dbReference>
<dbReference type="GO" id="GO:0005737">
    <property type="term" value="C:cytoplasm"/>
    <property type="evidence" value="ECO:0007669"/>
    <property type="project" value="TreeGrafter"/>
</dbReference>
<keyword evidence="8" id="KW-0645">Protease</keyword>
<dbReference type="PROSITE" id="PS00870">
    <property type="entry name" value="CLPAB_1"/>
    <property type="match status" value="1"/>
</dbReference>
<evidence type="ECO:0000256" key="2">
    <source>
        <dbReference type="ARBA" id="ARBA00022741"/>
    </source>
</evidence>
<dbReference type="PANTHER" id="PTHR11638:SF111">
    <property type="entry name" value="ATP-DEPENDENT CLP PROTEASE ATP-BINDING SUBUNIT CLPA"/>
    <property type="match status" value="1"/>
</dbReference>
<dbReference type="SUPFAM" id="SSF81923">
    <property type="entry name" value="Double Clp-N motif"/>
    <property type="match status" value="1"/>
</dbReference>
<dbReference type="STRING" id="758847.LSS_09319"/>
<dbReference type="Pfam" id="PF07724">
    <property type="entry name" value="AAA_2"/>
    <property type="match status" value="1"/>
</dbReference>
<reference evidence="8 9" key="2">
    <citation type="journal article" date="2014" name="Emerg. Microbes Infect.">
        <title>Potential impact on kidney infection: a whole-genome analysis of Leptospira santarosai serovar Shermani.</title>
        <authorList>
            <person name="Chou L.F."/>
            <person name="Chen T.W."/>
            <person name="Ko Y.C."/>
            <person name="Pan M.J."/>
            <person name="Tian Y.C."/>
            <person name="Chiu C.H."/>
            <person name="Tang P."/>
            <person name="Hung C.C."/>
            <person name="Yang C.W."/>
        </authorList>
    </citation>
    <scope>NUCLEOTIDE SEQUENCE</scope>
    <source>
        <strain evidence="8 9">LT 821</strain>
    </source>
</reference>
<dbReference type="PROSITE" id="PS51903">
    <property type="entry name" value="CLP_R"/>
    <property type="match status" value="1"/>
</dbReference>
<dbReference type="GO" id="GO:0016887">
    <property type="term" value="F:ATP hydrolysis activity"/>
    <property type="evidence" value="ECO:0007669"/>
    <property type="project" value="InterPro"/>
</dbReference>
<dbReference type="InterPro" id="IPR013461">
    <property type="entry name" value="ClpA"/>
</dbReference>
<dbReference type="InterPro" id="IPR036628">
    <property type="entry name" value="Clp_N_dom_sf"/>
</dbReference>
<dbReference type="KEGG" id="lst:LSS_09319"/>
<gene>
    <name evidence="8" type="primary">clpA</name>
    <name evidence="8" type="ORF">LSS_09319</name>
</gene>
<dbReference type="SUPFAM" id="SSF52540">
    <property type="entry name" value="P-loop containing nucleoside triphosphate hydrolases"/>
    <property type="match status" value="2"/>
</dbReference>
<evidence type="ECO:0000256" key="6">
    <source>
        <dbReference type="RuleBase" id="RU004432"/>
    </source>
</evidence>
<evidence type="ECO:0000256" key="1">
    <source>
        <dbReference type="ARBA" id="ARBA00022737"/>
    </source>
</evidence>
<dbReference type="PANTHER" id="PTHR11638">
    <property type="entry name" value="ATP-DEPENDENT CLP PROTEASE"/>
    <property type="match status" value="1"/>
</dbReference>
<dbReference type="NCBIfam" id="TIGR02639">
    <property type="entry name" value="ClpA"/>
    <property type="match status" value="1"/>
</dbReference>
<dbReference type="InterPro" id="IPR027417">
    <property type="entry name" value="P-loop_NTPase"/>
</dbReference>
<dbReference type="InterPro" id="IPR050130">
    <property type="entry name" value="ClpA_ClpB"/>
</dbReference>
<dbReference type="FunFam" id="3.40.50.300:FF:000010">
    <property type="entry name" value="Chaperone clpB 1, putative"/>
    <property type="match status" value="1"/>
</dbReference>
<dbReference type="InterPro" id="IPR018368">
    <property type="entry name" value="ClpA/B_CS1"/>
</dbReference>
<dbReference type="Gene3D" id="1.10.1780.10">
    <property type="entry name" value="Clp, N-terminal domain"/>
    <property type="match status" value="1"/>
</dbReference>